<evidence type="ECO:0000256" key="1">
    <source>
        <dbReference type="SAM" id="MobiDB-lite"/>
    </source>
</evidence>
<reference evidence="2" key="1">
    <citation type="journal article" date="2021" name="Proc. Natl. Acad. Sci. U.S.A.">
        <title>Three genomes in the algal genus Volvox reveal the fate of a haploid sex-determining region after a transition to homothallism.</title>
        <authorList>
            <person name="Yamamoto K."/>
            <person name="Hamaji T."/>
            <person name="Kawai-Toyooka H."/>
            <person name="Matsuzaki R."/>
            <person name="Takahashi F."/>
            <person name="Nishimura Y."/>
            <person name="Kawachi M."/>
            <person name="Noguchi H."/>
            <person name="Minakuchi Y."/>
            <person name="Umen J.G."/>
            <person name="Toyoda A."/>
            <person name="Nozaki H."/>
        </authorList>
    </citation>
    <scope>NUCLEOTIDE SEQUENCE</scope>
    <source>
        <strain evidence="2">NIES-3786</strain>
    </source>
</reference>
<accession>A0A8J4FJL2</accession>
<organism evidence="2 3">
    <name type="scientific">Volvox reticuliferus</name>
    <dbReference type="NCBI Taxonomy" id="1737510"/>
    <lineage>
        <taxon>Eukaryota</taxon>
        <taxon>Viridiplantae</taxon>
        <taxon>Chlorophyta</taxon>
        <taxon>core chlorophytes</taxon>
        <taxon>Chlorophyceae</taxon>
        <taxon>CS clade</taxon>
        <taxon>Chlamydomonadales</taxon>
        <taxon>Volvocaceae</taxon>
        <taxon>Volvox</taxon>
    </lineage>
</organism>
<name>A0A8J4FJL2_9CHLO</name>
<dbReference type="Proteomes" id="UP000747110">
    <property type="component" value="Unassembled WGS sequence"/>
</dbReference>
<keyword evidence="3" id="KW-1185">Reference proteome</keyword>
<proteinExistence type="predicted"/>
<feature type="non-terminal residue" evidence="2">
    <location>
        <position position="1"/>
    </location>
</feature>
<protein>
    <submittedName>
        <fullName evidence="2">Uncharacterized protein</fullName>
    </submittedName>
</protein>
<feature type="region of interest" description="Disordered" evidence="1">
    <location>
        <begin position="42"/>
        <end position="86"/>
    </location>
</feature>
<comment type="caution">
    <text evidence="2">The sequence shown here is derived from an EMBL/GenBank/DDBJ whole genome shotgun (WGS) entry which is preliminary data.</text>
</comment>
<gene>
    <name evidence="2" type="ORF">Vretifemale_6511</name>
</gene>
<dbReference type="EMBL" id="BNCP01000009">
    <property type="protein sequence ID" value="GIL76956.1"/>
    <property type="molecule type" value="Genomic_DNA"/>
</dbReference>
<evidence type="ECO:0000313" key="2">
    <source>
        <dbReference type="EMBL" id="GIL76956.1"/>
    </source>
</evidence>
<dbReference type="AlphaFoldDB" id="A0A8J4FJL2"/>
<evidence type="ECO:0000313" key="3">
    <source>
        <dbReference type="Proteomes" id="UP000747110"/>
    </source>
</evidence>
<sequence>ERRSRAGSGREARRRAHLLQGGAALAASVGLEGDAQLRALGRHRIEPQLGDPENGATGGPIGGLIEDGADPCGHSVEGGGHGSAGHQAAVGHVELYARRTRKEERRDSGKGLRNDRKVEVCVITSRGVSQM</sequence>
<dbReference type="OrthoDB" id="554202at2759"/>